<dbReference type="GO" id="GO:0003677">
    <property type="term" value="F:DNA binding"/>
    <property type="evidence" value="ECO:0007669"/>
    <property type="project" value="InterPro"/>
</dbReference>
<dbReference type="GO" id="GO:0006260">
    <property type="term" value="P:DNA replication"/>
    <property type="evidence" value="ECO:0007669"/>
    <property type="project" value="InterPro"/>
</dbReference>
<dbReference type="RefSeq" id="WP_013268788.1">
    <property type="nucleotide sequence ID" value="NC_014375.1"/>
</dbReference>
<dbReference type="SUPFAM" id="SSF57783">
    <property type="entry name" value="Zinc beta-ribbon"/>
    <property type="match status" value="1"/>
</dbReference>
<feature type="domain" description="DUF7146" evidence="1">
    <location>
        <begin position="125"/>
        <end position="225"/>
    </location>
</feature>
<gene>
    <name evidence="2" type="ordered locus">Bresu_1373</name>
</gene>
<sequence>MDASLFDRASAAVSCEDVAERGGRTVLRKGRGVCPLNGCGANSKAQPFAVLDSGRRWKCWSCDPKGGDVVDLEHRLYSSGSDTLADAARRLVGGVAQEESAESRERRSKARAQAEEEAMADAAWKTELARSLWREAGAALGSPAQTYLEARAIRGPVAARALALLRFHPAAYHSGDPTHGVRLPAMIGLIMTEFGPTGGVHVTYLSPDGKRKTHRDPAKRMWGPQGVRVAVGDDTMSVPGGIWLTRPDAPGPLVVAEGIENALSRAMLLAGDLSLPVRAAAAGSLDRLAGFEVTDPKTGARDVWSVTPDPLRPPFTWPEDPAHPFGLVEVATDGDMSPVKVKGWAGKKKTKLTTFERHSAERARVCGALGVAGWRRRLAPDSGTVVKATRSPLGLDFNDVLKATASGETGAMA</sequence>
<evidence type="ECO:0000313" key="2">
    <source>
        <dbReference type="EMBL" id="ADL00685.1"/>
    </source>
</evidence>
<dbReference type="OrthoDB" id="7465087at2"/>
<reference evidence="3" key="1">
    <citation type="journal article" date="2011" name="J. Bacteriol.">
        <title>Genome sequences of eight morphologically diverse alphaproteobacteria.</title>
        <authorList>
            <consortium name="US DOE Joint Genome Institute"/>
            <person name="Brown P.J."/>
            <person name="Kysela D.T."/>
            <person name="Buechlein A."/>
            <person name="Hemmerich C."/>
            <person name="Brun Y.V."/>
        </authorList>
    </citation>
    <scope>NUCLEOTIDE SEQUENCE [LARGE SCALE GENOMIC DNA]</scope>
    <source>
        <strain evidence="3">ATCC 15264 / DSM 4735 / LMG 14903 / NBRC 16000 / CB 81</strain>
    </source>
</reference>
<dbReference type="BioCyc" id="BSUB633149:G1GM8-1365-MONOMER"/>
<dbReference type="AlphaFoldDB" id="D9QFX1"/>
<dbReference type="Gene3D" id="3.90.580.10">
    <property type="entry name" value="Zinc finger, CHC2-type domain"/>
    <property type="match status" value="1"/>
</dbReference>
<dbReference type="InterPro" id="IPR036977">
    <property type="entry name" value="DNA_primase_Znf_CHC2"/>
</dbReference>
<dbReference type="STRING" id="633149.Bresu_1373"/>
<organism evidence="2 3">
    <name type="scientific">Brevundimonas subvibrioides (strain ATCC 15264 / DSM 4735 / LMG 14903 / NBRC 16000 / CB 81)</name>
    <name type="common">Caulobacter subvibrioides</name>
    <dbReference type="NCBI Taxonomy" id="633149"/>
    <lineage>
        <taxon>Bacteria</taxon>
        <taxon>Pseudomonadati</taxon>
        <taxon>Pseudomonadota</taxon>
        <taxon>Alphaproteobacteria</taxon>
        <taxon>Caulobacterales</taxon>
        <taxon>Caulobacteraceae</taxon>
        <taxon>Brevundimonas</taxon>
    </lineage>
</organism>
<keyword evidence="3" id="KW-1185">Reference proteome</keyword>
<dbReference type="Pfam" id="PF23639">
    <property type="entry name" value="DUF7146"/>
    <property type="match status" value="1"/>
</dbReference>
<evidence type="ECO:0000259" key="1">
    <source>
        <dbReference type="Pfam" id="PF23639"/>
    </source>
</evidence>
<dbReference type="eggNOG" id="COG0358">
    <property type="taxonomic scope" value="Bacteria"/>
</dbReference>
<dbReference type="InParanoid" id="D9QFX1"/>
<protein>
    <recommendedName>
        <fullName evidence="1">DUF7146 domain-containing protein</fullName>
    </recommendedName>
</protein>
<proteinExistence type="predicted"/>
<dbReference type="KEGG" id="bsb:Bresu_1373"/>
<evidence type="ECO:0000313" key="3">
    <source>
        <dbReference type="Proteomes" id="UP000002696"/>
    </source>
</evidence>
<dbReference type="GO" id="GO:0008270">
    <property type="term" value="F:zinc ion binding"/>
    <property type="evidence" value="ECO:0007669"/>
    <property type="project" value="InterPro"/>
</dbReference>
<dbReference type="EMBL" id="CP002102">
    <property type="protein sequence ID" value="ADL00685.1"/>
    <property type="molecule type" value="Genomic_DNA"/>
</dbReference>
<dbReference type="HOGENOM" id="CLU_709125_0_0_5"/>
<dbReference type="Proteomes" id="UP000002696">
    <property type="component" value="Chromosome"/>
</dbReference>
<dbReference type="InterPro" id="IPR055570">
    <property type="entry name" value="DUF7146"/>
</dbReference>
<accession>D9QFX1</accession>
<name>D9QFX1_BRESC</name>